<evidence type="ECO:0000313" key="8">
    <source>
        <dbReference type="Proteomes" id="UP001626537"/>
    </source>
</evidence>
<evidence type="ECO:0000256" key="3">
    <source>
        <dbReference type="SAM" id="Phobius"/>
    </source>
</evidence>
<evidence type="ECO:0000259" key="6">
    <source>
        <dbReference type="Pfam" id="PF17167"/>
    </source>
</evidence>
<dbReference type="SMART" id="SM01068">
    <property type="entry name" value="CBM_X"/>
    <property type="match status" value="2"/>
</dbReference>
<evidence type="ECO:0000259" key="5">
    <source>
        <dbReference type="Pfam" id="PF10091"/>
    </source>
</evidence>
<feature type="transmembrane region" description="Helical" evidence="3">
    <location>
        <begin position="752"/>
        <end position="774"/>
    </location>
</feature>
<dbReference type="InterPro" id="IPR010383">
    <property type="entry name" value="Glyco_hydrolase_94_b-supersand"/>
</dbReference>
<dbReference type="CDD" id="cd11756">
    <property type="entry name" value="GH94N_ChvB_NdvB_1_like"/>
    <property type="match status" value="1"/>
</dbReference>
<dbReference type="InterPro" id="IPR019282">
    <property type="entry name" value="Glycoamylase-like_cons_dom"/>
</dbReference>
<dbReference type="EMBL" id="CP136864">
    <property type="protein sequence ID" value="WOJ93116.1"/>
    <property type="molecule type" value="Genomic_DNA"/>
</dbReference>
<dbReference type="Proteomes" id="UP001626537">
    <property type="component" value="Chromosome"/>
</dbReference>
<keyword evidence="3" id="KW-0812">Transmembrane</keyword>
<dbReference type="Gene3D" id="2.60.420.10">
    <property type="entry name" value="Maltose phosphorylase, domain 3"/>
    <property type="match status" value="1"/>
</dbReference>
<dbReference type="Pfam" id="PF17167">
    <property type="entry name" value="Glyco_hydro_94"/>
    <property type="match status" value="1"/>
</dbReference>
<dbReference type="PANTHER" id="PTHR37469:SF2">
    <property type="entry name" value="CELLOBIONIC ACID PHOSPHORYLASE"/>
    <property type="match status" value="1"/>
</dbReference>
<dbReference type="CDD" id="cd11753">
    <property type="entry name" value="GH94N_ChvB_NdvB_2_like"/>
    <property type="match status" value="1"/>
</dbReference>
<dbReference type="InterPro" id="IPR037820">
    <property type="entry name" value="GH94N_NdvB"/>
</dbReference>
<feature type="transmembrane region" description="Helical" evidence="3">
    <location>
        <begin position="309"/>
        <end position="336"/>
    </location>
</feature>
<protein>
    <submittedName>
        <fullName evidence="7">Glucoamylase family protein</fullName>
    </submittedName>
</protein>
<dbReference type="Pfam" id="PF10091">
    <property type="entry name" value="Glycoamylase"/>
    <property type="match status" value="1"/>
</dbReference>
<name>A0ABZ0I1R4_9GAMM</name>
<feature type="transmembrane region" description="Helical" evidence="3">
    <location>
        <begin position="729"/>
        <end position="746"/>
    </location>
</feature>
<keyword evidence="8" id="KW-1185">Reference proteome</keyword>
<dbReference type="InterPro" id="IPR033432">
    <property type="entry name" value="GH94_catalytic"/>
</dbReference>
<dbReference type="Pfam" id="PF06165">
    <property type="entry name" value="GH94_b-supersand"/>
    <property type="match status" value="2"/>
</dbReference>
<dbReference type="Gene3D" id="1.50.10.10">
    <property type="match status" value="1"/>
</dbReference>
<dbReference type="InterPro" id="IPR037824">
    <property type="entry name" value="GH94N_2_NdvB"/>
</dbReference>
<dbReference type="SUPFAM" id="SSF74650">
    <property type="entry name" value="Galactose mutarotase-like"/>
    <property type="match status" value="2"/>
</dbReference>
<feature type="transmembrane region" description="Helical" evidence="3">
    <location>
        <begin position="853"/>
        <end position="875"/>
    </location>
</feature>
<feature type="domain" description="Glycosyl hydrolase 94 supersandwich" evidence="4">
    <location>
        <begin position="1543"/>
        <end position="1808"/>
    </location>
</feature>
<dbReference type="Gene3D" id="1.50.10.140">
    <property type="match status" value="2"/>
</dbReference>
<dbReference type="PANTHER" id="PTHR37469">
    <property type="entry name" value="CELLOBIONIC ACID PHOSPHORYLASE-RELATED"/>
    <property type="match status" value="1"/>
</dbReference>
<gene>
    <name evidence="7" type="ORF">R0135_15205</name>
</gene>
<evidence type="ECO:0000259" key="4">
    <source>
        <dbReference type="Pfam" id="PF06165"/>
    </source>
</evidence>
<sequence>MAESTADVFSSQLLESEARRVARSHKLGQSSKEFLSVYKHLRQMPDWIARIDSYCAAPKPEHSRVADWLLDNDYQVLRAIRQLGEDLPPDFYHQLPVLSTADSHQVPRVFAVAHAAIKAMRKQLASGNLQRYINAYQEVAPLTVAELWALPSMLRLASLEILADAFEQLSEDLAPPWKISVYATKARSPDVTDRVAQAISVLAAVYAFEWADFVDHTSCVEAILRRDPAECYANMDFQSRDSYRRAVERLAKGSGFGEVAIARKVIALANREKPGSRQRHVGFWLIDEGVQALEESLGYRRDWRERRQAFILGNAGLCYSSVSLLFFIAALVLPFWYLLHTGAAPITWLVTLLLVALPASVLSQALVQWLLASLVSIRALPAIDYRKGIPVDCKTAVVVPVIISRAEDVPPLVEWLELRRLANPDPMLHFVLLSDLPDSKEEVQPNDAAIEKALVEAVASLNERSMGYGNAPAVCNFYLLHRRRRFNAAQNCWMGWERKRGKIESFNRFVLSGDPAEFSLREGELSQLRDIKYVITLDADTMLPPSAAASLIGTIAHPLNKAQWDATTGQIAGGYSIIQPRLEVLPLSGPVSLFCRIFAGDAAIDIYSRAVSDLYQDLFASGSFVGKGIYEVASFQRSLENRVPENTILSHDLFEGAHARTALASNIILYENFPANYPEYALRAHRWIRGDWQLLPWLGKKIPTADGALMPGALSALDRFKMFDNLRRSLVMPSLLVLLLAGWTVLPGNPWLWTLLAALAPGIYLFAGLVNTVTREDRSARFADMRYRILEICGHWFGSLTFLVSDTLIALDAIVRTLWRLLVSRRDLLQWRSAAHVQNGISRGSLRSSTWRLMWPSSFSAVLLTPALAFFFPLALIPASPLLLLWFIAPEIAIWLGHPRETRRQHLNDDEQSFLFQLARRTWHFFEAFAGPNENWLPPDNFQGGAKNEVAHRTSPTNIGMLLTATTTARDFGFICTDDFVLRIHSALKSMGQLETYRGHIFNWYDTRTLKPLEPRYVSTVDSGNLAACLIVLKQSCLEYATEPVFRPQLWQGLQCTFALLMDALRSFGGINNEDLKRHQSHFEQTFSHARISVSSWSTCASELVDTHWPKFEQVIAEKLIHSAESSPVALTEVRVWVDRFHHDLHALYRQLHDYLPWLGLLVGPPSGCEDIARSVMSVLSAECPIPNLTENIRSCNSLIEDRLTSLPQTESVSVWLENLQSSLQQGLSKQEELSADLLDLASRAEHIAFGMDFSLLYDKEVRLFRIGFNVSTGQDDHNHYDLLASEARTASFFAIAKRDVPMEHWFSLGRPVTRLHGKPVVLSWTGSMFEYLMPALFMPGHRDTLLGESQSAAVIYQRDYAASRKTPWGISESAFAATDADGNYQYKAFGAPGLGLRRGLSEDLVIAPYATALALGHWPRLAVDNLRKLAGLTRLGVYGFIDALDFTGKRSSGDSAFKPVETYMAHHQGMIAVAIFNALHNDIVVHRMMSDKRMRTFEMLLQERIPWEAPIEEGRIKEAKELEQGLRPVPVLNSWVPSTGSTVPQVLMLGNGRMASWHSEGGAGGLYWKNFALTRWLPDSSGDCHGYWLYIKDVESQMLWSAGRLPTGDAGSESRTIFHPHMIEHFRRNHGIATRVEMSVAADDDVEIRRITLVNEGTEARTIEVTSYGEVVLAPPIDDERHPAFSKLFVGSEFYPQLNGLMFTRRPRRPEAPAPHLLHMAVMNSARVDLVGYETDRSQFIGRNGNLKRPLGLLSELSRTTGWTLDPIMALTVRATLGPNESASFFLLSIAGESVSKLQEIAGRYQTNSLDWAFRDAARMVAREVARVELEPAALPDMQAIASLLLQPHPHFTASPSHLSESRYGQEYLWHFGISGDLPILLVRMAETKPTRLLETLIKAQHLWRRAGLRVDIVVLRTGSAGYEDPLRETILAILRDADVFGYLGREGGVHLLYADHMEPDVQRGIETMARVILDDDAVPLSRKLDNMLEHRALFPMLEPSGPEPLALEPMALQPLDLQFANGMGGFDRVSGDYVLDLGPGEHTPAPWCNVLANDQFGAILSEYGLGFSWAANSGENRLTWSSNDPVSDLPGEALYLRDEVTARFWSVTPGPAEESSACRIRHGTGYTRWQKKSHGLDQDLLVFVPPKDPVKLLRLRLTNHTGQARRLTATFYAQWLLGSLGSNCKPHIVCHYDPSLHAIVSHNPWRSEFSERVAFVSSTDVAHSVSGDRYEFLGREGTLQSPAGLRRSDLGGGFNSGGDACAAYQVHLDLAAGESKETVFILGQGANQAQSSELITRYQDPRQIDTAFSQLQSFWTEKLHAVQVETPDPAFDLMVNRWLIYQTLASRMMARAGFYQASGAYGFRDQLQDSLALLQADPERVREHILRAAGHQFEAGDVQHWWHPPQGRGVRTHCSDDYIWLAYVTARYVTASADRAILDCSVPFLMAPPLAPGEQDRYARFDRGNPATLFEHCCRALDHMMSTGAHGLPLMGSGDWNDGMDRVGIQGRGESVWLAWFQIAAIKEFYPLAVERGATERADRWQQYAKNLKTAIDESAWDGEWYIRAIDDRGKSWGSHENEECRIDSISQSWAVLAGFGHEPRAKTAMNAARDKLLLDKDRLVLLLDPPFHYSSRDPGYIRAYPPGIRENGGQYSHAATWMGLAFAGLGDGDTAWQIFDILNPIRRALDPESVRRYQREPFVLAGDIYSKDSNRGRGGWSWYTGASAWTWQLGVEGILGLRPVDGGFTIDPCLPTQWGGARLIVRRKQGVIKIAIEDPDHVGRGVSSIAVNGETVSDKLLRLPGEGKEIEVDVRLGKQQSMTTPLQLPLSRGNS</sequence>
<dbReference type="InterPro" id="IPR012341">
    <property type="entry name" value="6hp_glycosidase-like_sf"/>
</dbReference>
<dbReference type="RefSeq" id="WP_407347774.1">
    <property type="nucleotide sequence ID" value="NZ_CP136864.1"/>
</dbReference>
<dbReference type="InterPro" id="IPR052047">
    <property type="entry name" value="GH94_Enzymes"/>
</dbReference>
<feature type="domain" description="Glycosyl hydrolase 94 catalytic" evidence="6">
    <location>
        <begin position="2316"/>
        <end position="2739"/>
    </location>
</feature>
<keyword evidence="2" id="KW-0808">Transferase</keyword>
<feature type="domain" description="Glycosyl hydrolase 94 supersandwich" evidence="4">
    <location>
        <begin position="2034"/>
        <end position="2303"/>
    </location>
</feature>
<evidence type="ECO:0000256" key="2">
    <source>
        <dbReference type="ARBA" id="ARBA00022679"/>
    </source>
</evidence>
<feature type="domain" description="Glycoamylase-like" evidence="5">
    <location>
        <begin position="1280"/>
        <end position="1491"/>
    </location>
</feature>
<dbReference type="InterPro" id="IPR008928">
    <property type="entry name" value="6-hairpin_glycosidase_sf"/>
</dbReference>
<keyword evidence="1" id="KW-0328">Glycosyltransferase</keyword>
<accession>A0ABZ0I1R4</accession>
<dbReference type="InterPro" id="IPR037018">
    <property type="entry name" value="GH65_N"/>
</dbReference>
<keyword evidence="3" id="KW-0472">Membrane</keyword>
<evidence type="ECO:0000256" key="1">
    <source>
        <dbReference type="ARBA" id="ARBA00022676"/>
    </source>
</evidence>
<dbReference type="Gene3D" id="2.70.98.40">
    <property type="entry name" value="Glycoside hydrolase, family 65, N-terminal domain"/>
    <property type="match status" value="2"/>
</dbReference>
<keyword evidence="3" id="KW-1133">Transmembrane helix</keyword>
<organism evidence="7 8">
    <name type="scientific">Congregibacter variabilis</name>
    <dbReference type="NCBI Taxonomy" id="3081200"/>
    <lineage>
        <taxon>Bacteria</taxon>
        <taxon>Pseudomonadati</taxon>
        <taxon>Pseudomonadota</taxon>
        <taxon>Gammaproteobacteria</taxon>
        <taxon>Cellvibrionales</taxon>
        <taxon>Halieaceae</taxon>
        <taxon>Congregibacter</taxon>
    </lineage>
</organism>
<reference evidence="7 8" key="1">
    <citation type="submission" date="2023-10" db="EMBL/GenBank/DDBJ databases">
        <title>Two novel species belonging to the OM43/NOR5 clade.</title>
        <authorList>
            <person name="Park M."/>
        </authorList>
    </citation>
    <scope>NUCLEOTIDE SEQUENCE [LARGE SCALE GENOMIC DNA]</scope>
    <source>
        <strain evidence="7 8">IMCC43200</strain>
    </source>
</reference>
<dbReference type="InterPro" id="IPR011013">
    <property type="entry name" value="Gal_mutarotase_sf_dom"/>
</dbReference>
<dbReference type="SUPFAM" id="SSF48208">
    <property type="entry name" value="Six-hairpin glycosidases"/>
    <property type="match status" value="1"/>
</dbReference>
<evidence type="ECO:0000313" key="7">
    <source>
        <dbReference type="EMBL" id="WOJ93116.1"/>
    </source>
</evidence>
<proteinExistence type="predicted"/>